<evidence type="ECO:0000256" key="1">
    <source>
        <dbReference type="SAM" id="MobiDB-lite"/>
    </source>
</evidence>
<feature type="region of interest" description="Disordered" evidence="1">
    <location>
        <begin position="1"/>
        <end position="175"/>
    </location>
</feature>
<dbReference type="AlphaFoldDB" id="A0A1B6KI88"/>
<evidence type="ECO:0000313" key="2">
    <source>
        <dbReference type="EMBL" id="JAT11168.1"/>
    </source>
</evidence>
<organism evidence="2">
    <name type="scientific">Graphocephala atropunctata</name>
    <dbReference type="NCBI Taxonomy" id="36148"/>
    <lineage>
        <taxon>Eukaryota</taxon>
        <taxon>Metazoa</taxon>
        <taxon>Ecdysozoa</taxon>
        <taxon>Arthropoda</taxon>
        <taxon>Hexapoda</taxon>
        <taxon>Insecta</taxon>
        <taxon>Pterygota</taxon>
        <taxon>Neoptera</taxon>
        <taxon>Paraneoptera</taxon>
        <taxon>Hemiptera</taxon>
        <taxon>Auchenorrhyncha</taxon>
        <taxon>Membracoidea</taxon>
        <taxon>Cicadellidae</taxon>
        <taxon>Cicadellinae</taxon>
        <taxon>Cicadellini</taxon>
        <taxon>Graphocephala</taxon>
    </lineage>
</organism>
<sequence length="248" mass="27887">MVRLFRGGRGGRGGPRPPFSFPRHIRPPPRDFEPEFILPYGAPRGRLLRGNIRPRPPHPHLPPPLSPRMAPPPPPRPLPHPPHFPLSHRELHMSGPIPRRPHPMSRPGIPPPMHPLPPGPPPLRRPLRPGPPFVRGRGGPARRGIGVKRLGTSANGRNKKAPKRKEKKEESEVSKPWVTEILKTEIRKKYQLFEAAKEKKTDADWQAFKDQRILVGKMTNIAKLEYIGSHPEADVDQIMYGSTPANKG</sequence>
<feature type="compositionally biased region" description="Basic residues" evidence="1">
    <location>
        <begin position="157"/>
        <end position="166"/>
    </location>
</feature>
<feature type="compositionally biased region" description="Pro residues" evidence="1">
    <location>
        <begin position="108"/>
        <end position="132"/>
    </location>
</feature>
<gene>
    <name evidence="2" type="ORF">g.22165</name>
</gene>
<feature type="compositionally biased region" description="Pro residues" evidence="1">
    <location>
        <begin position="59"/>
        <end position="84"/>
    </location>
</feature>
<dbReference type="EMBL" id="GEBQ01028809">
    <property type="protein sequence ID" value="JAT11168.1"/>
    <property type="molecule type" value="Transcribed_RNA"/>
</dbReference>
<proteinExistence type="predicted"/>
<protein>
    <submittedName>
        <fullName evidence="2">Uncharacterized protein</fullName>
    </submittedName>
</protein>
<accession>A0A1B6KI88</accession>
<reference evidence="2" key="1">
    <citation type="submission" date="2015-11" db="EMBL/GenBank/DDBJ databases">
        <title>De novo transcriptome assembly of four potential Pierce s Disease insect vectors from Arizona vineyards.</title>
        <authorList>
            <person name="Tassone E.E."/>
        </authorList>
    </citation>
    <scope>NUCLEOTIDE SEQUENCE</scope>
</reference>
<name>A0A1B6KI88_9HEMI</name>